<reference evidence="1" key="1">
    <citation type="submission" date="2020-08" db="EMBL/GenBank/DDBJ databases">
        <title>Genome public.</title>
        <authorList>
            <person name="Liu C."/>
            <person name="Sun Q."/>
        </authorList>
    </citation>
    <scope>NUCLEOTIDE SEQUENCE</scope>
    <source>
        <strain evidence="1">BX21</strain>
    </source>
</reference>
<name>A0A926IFA0_9FIRM</name>
<comment type="caution">
    <text evidence="1">The sequence shown here is derived from an EMBL/GenBank/DDBJ whole genome shotgun (WGS) entry which is preliminary data.</text>
</comment>
<dbReference type="RefSeq" id="WP_262429716.1">
    <property type="nucleotide sequence ID" value="NZ_JACRTG010000018.1"/>
</dbReference>
<dbReference type="EMBL" id="JACRTG010000018">
    <property type="protein sequence ID" value="MBC8588267.1"/>
    <property type="molecule type" value="Genomic_DNA"/>
</dbReference>
<dbReference type="Proteomes" id="UP000601171">
    <property type="component" value="Unassembled WGS sequence"/>
</dbReference>
<accession>A0A926IFA0</accession>
<organism evidence="1 2">
    <name type="scientific">Paratissierella segnis</name>
    <dbReference type="NCBI Taxonomy" id="2763679"/>
    <lineage>
        <taxon>Bacteria</taxon>
        <taxon>Bacillati</taxon>
        <taxon>Bacillota</taxon>
        <taxon>Tissierellia</taxon>
        <taxon>Tissierellales</taxon>
        <taxon>Tissierellaceae</taxon>
        <taxon>Paratissierella</taxon>
    </lineage>
</organism>
<sequence>MISLWNRKEVFIGYSMKNFNKCREILNLNKIRYIYRVVNPHGSKFFGANRSYRSTFGEKIEYDYEYHIYVHRDDYEKAMKVIRV</sequence>
<gene>
    <name evidence="1" type="ORF">H8707_08435</name>
</gene>
<dbReference type="AlphaFoldDB" id="A0A926IFA0"/>
<protein>
    <submittedName>
        <fullName evidence="1">Uncharacterized protein</fullName>
    </submittedName>
</protein>
<evidence type="ECO:0000313" key="2">
    <source>
        <dbReference type="Proteomes" id="UP000601171"/>
    </source>
</evidence>
<keyword evidence="2" id="KW-1185">Reference proteome</keyword>
<evidence type="ECO:0000313" key="1">
    <source>
        <dbReference type="EMBL" id="MBC8588267.1"/>
    </source>
</evidence>
<proteinExistence type="predicted"/>